<evidence type="ECO:0000259" key="7">
    <source>
        <dbReference type="Pfam" id="PF08386"/>
    </source>
</evidence>
<feature type="region of interest" description="Disordered" evidence="4">
    <location>
        <begin position="352"/>
        <end position="385"/>
    </location>
</feature>
<reference evidence="8" key="2">
    <citation type="submission" date="2020-09" db="EMBL/GenBank/DDBJ databases">
        <authorList>
            <person name="Sun Q."/>
            <person name="Ohkuma M."/>
        </authorList>
    </citation>
    <scope>NUCLEOTIDE SEQUENCE</scope>
    <source>
        <strain evidence="8">JCM 5069</strain>
    </source>
</reference>
<dbReference type="InterPro" id="IPR000073">
    <property type="entry name" value="AB_hydrolase_1"/>
</dbReference>
<evidence type="ECO:0000313" key="8">
    <source>
        <dbReference type="EMBL" id="GHH87008.1"/>
    </source>
</evidence>
<evidence type="ECO:0000259" key="6">
    <source>
        <dbReference type="Pfam" id="PF00561"/>
    </source>
</evidence>
<reference evidence="8" key="1">
    <citation type="journal article" date="2014" name="Int. J. Syst. Evol. Microbiol.">
        <title>Complete genome sequence of Corynebacterium casei LMG S-19264T (=DSM 44701T), isolated from a smear-ripened cheese.</title>
        <authorList>
            <consortium name="US DOE Joint Genome Institute (JGI-PGF)"/>
            <person name="Walter F."/>
            <person name="Albersmeier A."/>
            <person name="Kalinowski J."/>
            <person name="Ruckert C."/>
        </authorList>
    </citation>
    <scope>NUCLEOTIDE SEQUENCE</scope>
    <source>
        <strain evidence="8">JCM 5069</strain>
    </source>
</reference>
<dbReference type="SUPFAM" id="SSF53474">
    <property type="entry name" value="alpha/beta-Hydrolases"/>
    <property type="match status" value="1"/>
</dbReference>
<dbReference type="Pfam" id="PF00561">
    <property type="entry name" value="Abhydrolase_1"/>
    <property type="match status" value="1"/>
</dbReference>
<evidence type="ECO:0000256" key="5">
    <source>
        <dbReference type="SAM" id="SignalP"/>
    </source>
</evidence>
<keyword evidence="8" id="KW-0645">Protease</keyword>
<dbReference type="Proteomes" id="UP000603708">
    <property type="component" value="Unassembled WGS sequence"/>
</dbReference>
<dbReference type="PANTHER" id="PTHR43248">
    <property type="entry name" value="2-SUCCINYL-6-HYDROXY-2,4-CYCLOHEXADIENE-1-CARBOXYLATE SYNTHASE"/>
    <property type="match status" value="1"/>
</dbReference>
<evidence type="ECO:0000256" key="4">
    <source>
        <dbReference type="SAM" id="MobiDB-lite"/>
    </source>
</evidence>
<feature type="signal peptide" evidence="5">
    <location>
        <begin position="1"/>
        <end position="32"/>
    </location>
</feature>
<dbReference type="InterPro" id="IPR051601">
    <property type="entry name" value="Serine_prot/Carboxylest_S33"/>
</dbReference>
<feature type="domain" description="AB hydrolase-1" evidence="6">
    <location>
        <begin position="108"/>
        <end position="279"/>
    </location>
</feature>
<keyword evidence="2 5" id="KW-0732">Signal</keyword>
<dbReference type="RefSeq" id="WP_189937662.1">
    <property type="nucleotide sequence ID" value="NZ_BNCD01000025.1"/>
</dbReference>
<comment type="similarity">
    <text evidence="1">Belongs to the peptidase S33 family.</text>
</comment>
<sequence length="528" mass="55537">MPLTGTAHRRTRKAVVAAAGMALAALGVQSLAATTADAGQNPAAVPAAAKLVWKPCFEIARDWSTPEDHETECTTVPVPLDYAKPNGRQVDIAVSRIRATEPAHRRGVLLINPGGPGVPGVGEPYLLSRSKMADVGRDHDLIGFDTRGLGYSGKLVCPELSPDAAEQPPAGLTPKERARFRSDDYAENLTHCAERDPDFARSMTTANIARDMDRIRAALGEKKISYFGKSWGTALGASYRSLFGGHVDRMLLDSVLAPGQSKTDADDQLAAHEALFHDFAAWIAGYDGTYHFGRTGEEVAKALIALRDQLAAHPRPGGTGGPAVDGEAVDALLQASRADWARSAGDLVAIRDGGVPEAPSAAPSEAGGSEAAEPVGNGYADDPAPDGEADFMLASVGCNDSPADRDFEASWAHAEELRQEYPVAAYGSNATPGIIRCQGWPFPAQPWRLSRNGGALQLVGHAFEVNTPLPWAKQMQATIGGSLLTVQDDVHVSLENLPCASKAVAFFTDGTTSDGSCPGAPIPAPRTP</sequence>
<dbReference type="EMBL" id="BNCD01000025">
    <property type="protein sequence ID" value="GHH87008.1"/>
    <property type="molecule type" value="Genomic_DNA"/>
</dbReference>
<proteinExistence type="inferred from homology"/>
<dbReference type="InterPro" id="IPR029058">
    <property type="entry name" value="AB_hydrolase_fold"/>
</dbReference>
<evidence type="ECO:0000256" key="3">
    <source>
        <dbReference type="ARBA" id="ARBA00022801"/>
    </source>
</evidence>
<name>A0A919GM06_9ACTN</name>
<comment type="caution">
    <text evidence="8">The sequence shown here is derived from an EMBL/GenBank/DDBJ whole genome shotgun (WGS) entry which is preliminary data.</text>
</comment>
<feature type="chain" id="PRO_5038470061" evidence="5">
    <location>
        <begin position="33"/>
        <end position="528"/>
    </location>
</feature>
<dbReference type="AlphaFoldDB" id="A0A919GM06"/>
<dbReference type="Gene3D" id="3.40.50.1820">
    <property type="entry name" value="alpha/beta hydrolase"/>
    <property type="match status" value="1"/>
</dbReference>
<dbReference type="Pfam" id="PF08386">
    <property type="entry name" value="Abhydrolase_4"/>
    <property type="match status" value="1"/>
</dbReference>
<gene>
    <name evidence="8" type="primary">tap</name>
    <name evidence="8" type="ORF">GCM10018793_61100</name>
</gene>
<evidence type="ECO:0000256" key="2">
    <source>
        <dbReference type="ARBA" id="ARBA00022729"/>
    </source>
</evidence>
<dbReference type="InterPro" id="IPR013595">
    <property type="entry name" value="Pept_S33_TAP-like_C"/>
</dbReference>
<keyword evidence="9" id="KW-1185">Reference proteome</keyword>
<protein>
    <submittedName>
        <fullName evidence="8">Tripeptidyl aminopeptidase</fullName>
    </submittedName>
</protein>
<dbReference type="GO" id="GO:0004177">
    <property type="term" value="F:aminopeptidase activity"/>
    <property type="evidence" value="ECO:0007669"/>
    <property type="project" value="UniProtKB-KW"/>
</dbReference>
<feature type="compositionally biased region" description="Low complexity" evidence="4">
    <location>
        <begin position="353"/>
        <end position="376"/>
    </location>
</feature>
<evidence type="ECO:0000256" key="1">
    <source>
        <dbReference type="ARBA" id="ARBA00010088"/>
    </source>
</evidence>
<dbReference type="PANTHER" id="PTHR43248:SF29">
    <property type="entry name" value="TRIPEPTIDYL AMINOPEPTIDASE"/>
    <property type="match status" value="1"/>
</dbReference>
<keyword evidence="8" id="KW-0031">Aminopeptidase</keyword>
<organism evidence="8 9">
    <name type="scientific">Streptomyces sulfonofaciens</name>
    <dbReference type="NCBI Taxonomy" id="68272"/>
    <lineage>
        <taxon>Bacteria</taxon>
        <taxon>Bacillati</taxon>
        <taxon>Actinomycetota</taxon>
        <taxon>Actinomycetes</taxon>
        <taxon>Kitasatosporales</taxon>
        <taxon>Streptomycetaceae</taxon>
        <taxon>Streptomyces</taxon>
    </lineage>
</organism>
<keyword evidence="3" id="KW-0378">Hydrolase</keyword>
<evidence type="ECO:0000313" key="9">
    <source>
        <dbReference type="Proteomes" id="UP000603708"/>
    </source>
</evidence>
<accession>A0A919GM06</accession>
<feature type="domain" description="Peptidase S33 tripeptidyl aminopeptidase-like C-terminal" evidence="7">
    <location>
        <begin position="426"/>
        <end position="513"/>
    </location>
</feature>